<organism evidence="4 5">
    <name type="scientific">Tahibacter soli</name>
    <dbReference type="NCBI Taxonomy" id="2983605"/>
    <lineage>
        <taxon>Bacteria</taxon>
        <taxon>Pseudomonadati</taxon>
        <taxon>Pseudomonadota</taxon>
        <taxon>Gammaproteobacteria</taxon>
        <taxon>Lysobacterales</taxon>
        <taxon>Rhodanobacteraceae</taxon>
        <taxon>Tahibacter</taxon>
    </lineage>
</organism>
<comment type="similarity">
    <text evidence="1">Belongs to the MlaA family.</text>
</comment>
<name>A0A9X4BJ61_9GAMM</name>
<dbReference type="AlphaFoldDB" id="A0A9X4BJ61"/>
<evidence type="ECO:0000256" key="3">
    <source>
        <dbReference type="SAM" id="SignalP"/>
    </source>
</evidence>
<dbReference type="EMBL" id="JAOVZO020000019">
    <property type="protein sequence ID" value="MDC8014756.1"/>
    <property type="molecule type" value="Genomic_DNA"/>
</dbReference>
<dbReference type="PRINTS" id="PR01805">
    <property type="entry name" value="VACJLIPOPROT"/>
</dbReference>
<dbReference type="PANTHER" id="PTHR30035">
    <property type="entry name" value="LIPOPROTEIN VACJ-RELATED"/>
    <property type="match status" value="1"/>
</dbReference>
<protein>
    <submittedName>
        <fullName evidence="4">VacJ family lipoprotein</fullName>
    </submittedName>
</protein>
<evidence type="ECO:0000256" key="2">
    <source>
        <dbReference type="ARBA" id="ARBA00022729"/>
    </source>
</evidence>
<dbReference type="PROSITE" id="PS51257">
    <property type="entry name" value="PROKAR_LIPOPROTEIN"/>
    <property type="match status" value="1"/>
</dbReference>
<gene>
    <name evidence="4" type="ORF">OD750_019605</name>
</gene>
<keyword evidence="4" id="KW-0449">Lipoprotein</keyword>
<evidence type="ECO:0000313" key="5">
    <source>
        <dbReference type="Proteomes" id="UP001139971"/>
    </source>
</evidence>
<keyword evidence="2 3" id="KW-0732">Signal</keyword>
<proteinExistence type="inferred from homology"/>
<reference evidence="4" key="1">
    <citation type="submission" date="2023-02" db="EMBL/GenBank/DDBJ databases">
        <title>Tahibacter soli sp. nov. isolated from soil.</title>
        <authorList>
            <person name="Baek J.H."/>
            <person name="Lee J.K."/>
            <person name="Choi D.G."/>
            <person name="Jeon C.O."/>
        </authorList>
    </citation>
    <scope>NUCLEOTIDE SEQUENCE</scope>
    <source>
        <strain evidence="4">BL</strain>
    </source>
</reference>
<evidence type="ECO:0000313" key="4">
    <source>
        <dbReference type="EMBL" id="MDC8014756.1"/>
    </source>
</evidence>
<dbReference type="InterPro" id="IPR007428">
    <property type="entry name" value="MlaA"/>
</dbReference>
<evidence type="ECO:0000256" key="1">
    <source>
        <dbReference type="ARBA" id="ARBA00010634"/>
    </source>
</evidence>
<feature type="chain" id="PRO_5040900016" evidence="3">
    <location>
        <begin position="28"/>
        <end position="274"/>
    </location>
</feature>
<dbReference type="RefSeq" id="WP_263541000.1">
    <property type="nucleotide sequence ID" value="NZ_JAOVZO020000019.1"/>
</dbReference>
<dbReference type="PANTHER" id="PTHR30035:SF3">
    <property type="entry name" value="INTERMEMBRANE PHOSPHOLIPID TRANSPORT SYSTEM LIPOPROTEIN MLAA"/>
    <property type="match status" value="1"/>
</dbReference>
<dbReference type="Pfam" id="PF04333">
    <property type="entry name" value="MlaA"/>
    <property type="match status" value="1"/>
</dbReference>
<comment type="caution">
    <text evidence="4">The sequence shown here is derived from an EMBL/GenBank/DDBJ whole genome shotgun (WGS) entry which is preliminary data.</text>
</comment>
<dbReference type="GO" id="GO:0016020">
    <property type="term" value="C:membrane"/>
    <property type="evidence" value="ECO:0007669"/>
    <property type="project" value="InterPro"/>
</dbReference>
<feature type="signal peptide" evidence="3">
    <location>
        <begin position="1"/>
        <end position="27"/>
    </location>
</feature>
<accession>A0A9X4BJ61</accession>
<dbReference type="GO" id="GO:0120010">
    <property type="term" value="P:intermembrane phospholipid transfer"/>
    <property type="evidence" value="ECO:0007669"/>
    <property type="project" value="TreeGrafter"/>
</dbReference>
<keyword evidence="5" id="KW-1185">Reference proteome</keyword>
<dbReference type="Proteomes" id="UP001139971">
    <property type="component" value="Unassembled WGS sequence"/>
</dbReference>
<sequence>MPSDSSRKYRTVAVAAAVLALAGCTIAKPRTDDKWEKFNRKVYAFNDAADRAVIRPVAVGYRKVTSPNFRRVVSNFFTNLRMPVTMLNDLLQGEPKDFFRSTGRFAVNTTIGLAGFFDPASQMGLPLNETDFGVTLAKWGVPEGPYVVVPLLGSTTVRDIFRFPVDRRVDPLSYYASHQDLKYNAQYFPQVAFLVTLRSRGIDAEGLLEGVYDPYVFYRDAYRQRRIYQIYDGNPPIEVIEQLQGVSEDFDPDELLKEQEQYNEKNGGGGSTTP</sequence>